<protein>
    <submittedName>
        <fullName evidence="1">Uncharacterized protein</fullName>
    </submittedName>
</protein>
<dbReference type="VEuPathDB" id="FungiDB:EYZ11_010881"/>
<organism evidence="1 2">
    <name type="scientific">Aspergillus tanneri</name>
    <dbReference type="NCBI Taxonomy" id="1220188"/>
    <lineage>
        <taxon>Eukaryota</taxon>
        <taxon>Fungi</taxon>
        <taxon>Dikarya</taxon>
        <taxon>Ascomycota</taxon>
        <taxon>Pezizomycotina</taxon>
        <taxon>Eurotiomycetes</taxon>
        <taxon>Eurotiomycetidae</taxon>
        <taxon>Eurotiales</taxon>
        <taxon>Aspergillaceae</taxon>
        <taxon>Aspergillus</taxon>
        <taxon>Aspergillus subgen. Circumdati</taxon>
    </lineage>
</organism>
<comment type="caution">
    <text evidence="1">The sequence shown here is derived from an EMBL/GenBank/DDBJ whole genome shotgun (WGS) entry which is preliminary data.</text>
</comment>
<evidence type="ECO:0000313" key="2">
    <source>
        <dbReference type="Proteomes" id="UP000308092"/>
    </source>
</evidence>
<keyword evidence="2" id="KW-1185">Reference proteome</keyword>
<evidence type="ECO:0000313" key="1">
    <source>
        <dbReference type="EMBL" id="THC89670.1"/>
    </source>
</evidence>
<name>A0A4S3J4A2_9EURO</name>
<dbReference type="AlphaFoldDB" id="A0A4S3J4A2"/>
<gene>
    <name evidence="1" type="ORF">EYZ11_010881</name>
</gene>
<proteinExistence type="predicted"/>
<accession>A0A4S3J4A2</accession>
<reference evidence="1 2" key="1">
    <citation type="submission" date="2019-03" db="EMBL/GenBank/DDBJ databases">
        <title>The genome sequence of a newly discovered highly antifungal drug resistant Aspergillus species, Aspergillus tanneri NIH 1004.</title>
        <authorList>
            <person name="Mounaud S."/>
            <person name="Singh I."/>
            <person name="Joardar V."/>
            <person name="Pakala S."/>
            <person name="Pakala S."/>
            <person name="Venepally P."/>
            <person name="Hoover J."/>
            <person name="Nierman W."/>
            <person name="Chung J."/>
            <person name="Losada L."/>
        </authorList>
    </citation>
    <scope>NUCLEOTIDE SEQUENCE [LARGE SCALE GENOMIC DNA]</scope>
    <source>
        <strain evidence="1 2">NIH1004</strain>
    </source>
</reference>
<dbReference type="Proteomes" id="UP000308092">
    <property type="component" value="Unassembled WGS sequence"/>
</dbReference>
<sequence length="33" mass="3983">MESVLEEEWILIQADYDEDVGLIGYFWKYEGKN</sequence>
<dbReference type="EMBL" id="SOSA01000622">
    <property type="protein sequence ID" value="THC89670.1"/>
    <property type="molecule type" value="Genomic_DNA"/>
</dbReference>